<gene>
    <name evidence="1" type="ORF">GX523_20305</name>
</gene>
<evidence type="ECO:0000313" key="2">
    <source>
        <dbReference type="Proteomes" id="UP000553059"/>
    </source>
</evidence>
<proteinExistence type="predicted"/>
<comment type="caution">
    <text evidence="1">The sequence shown here is derived from an EMBL/GenBank/DDBJ whole genome shotgun (WGS) entry which is preliminary data.</text>
</comment>
<dbReference type="EMBL" id="DUTF01000436">
    <property type="protein sequence ID" value="HHY29044.1"/>
    <property type="molecule type" value="Genomic_DNA"/>
</dbReference>
<dbReference type="Proteomes" id="UP000553059">
    <property type="component" value="Unassembled WGS sequence"/>
</dbReference>
<name>A0A7C6Z7J1_9FIRM</name>
<dbReference type="AlphaFoldDB" id="A0A7C6Z7J1"/>
<organism evidence="1 2">
    <name type="scientific">Desulfitobacterium dehalogenans</name>
    <dbReference type="NCBI Taxonomy" id="36854"/>
    <lineage>
        <taxon>Bacteria</taxon>
        <taxon>Bacillati</taxon>
        <taxon>Bacillota</taxon>
        <taxon>Clostridia</taxon>
        <taxon>Eubacteriales</taxon>
        <taxon>Desulfitobacteriaceae</taxon>
        <taxon>Desulfitobacterium</taxon>
    </lineage>
</organism>
<protein>
    <submittedName>
        <fullName evidence="1">Uncharacterized protein</fullName>
    </submittedName>
</protein>
<reference evidence="1 2" key="1">
    <citation type="journal article" date="2020" name="Biotechnol. Biofuels">
        <title>New insights from the biogas microbiome by comprehensive genome-resolved metagenomics of nearly 1600 species originating from multiple anaerobic digesters.</title>
        <authorList>
            <person name="Campanaro S."/>
            <person name="Treu L."/>
            <person name="Rodriguez-R L.M."/>
            <person name="Kovalovszki A."/>
            <person name="Ziels R.M."/>
            <person name="Maus I."/>
            <person name="Zhu X."/>
            <person name="Kougias P.G."/>
            <person name="Basile A."/>
            <person name="Luo G."/>
            <person name="Schluter A."/>
            <person name="Konstantinidis K.T."/>
            <person name="Angelidaki I."/>
        </authorList>
    </citation>
    <scope>NUCLEOTIDE SEQUENCE [LARGE SCALE GENOMIC DNA]</scope>
    <source>
        <strain evidence="1">AS05jafATM_4</strain>
    </source>
</reference>
<sequence>MNSRIKTFDKNGDSFWKSLILPILIFLCLLLFLYAGIGNASAASDEESRLILQNAILRATVQCYAIEGMYPPNINYLEDNYGVIYDHERFIVHYEVFAGNILPDITVIDSSM</sequence>
<evidence type="ECO:0000313" key="1">
    <source>
        <dbReference type="EMBL" id="HHY29044.1"/>
    </source>
</evidence>
<accession>A0A7C6Z7J1</accession>